<feature type="domain" description="DUF7947" evidence="2">
    <location>
        <begin position="199"/>
        <end position="285"/>
    </location>
</feature>
<dbReference type="EMBL" id="CP073910">
    <property type="protein sequence ID" value="QUT05295.1"/>
    <property type="molecule type" value="Genomic_DNA"/>
</dbReference>
<sequence length="294" mass="32161">MSIKAELRFTGGESDKGKIEFYDVAQALIGFERSLAITAHAVLNGEVITQAPSLRGARLLVEPPEAGSWKIVAGIVGTVWAAGQASHDSVVGHIMYSAYDYVISGSLGVHVDFDKSLGQLIEESKEKNIGIPELNENRLDSVIEKCEVAIKNLHRPMVQSQSADQADVKFIVPRGTMMLSTILDRGTYDYISQTKEIPESVEISGFVTSYNSNTYKGRIFTVEDQRPIPFELSEEAQIYESINLVTASLRSNALARSRGEAKIYMIARKLVSPSGVIKKYIAYSVSNSSMSGSI</sequence>
<evidence type="ECO:0000259" key="2">
    <source>
        <dbReference type="Pfam" id="PF25679"/>
    </source>
</evidence>
<dbReference type="InterPro" id="IPR057707">
    <property type="entry name" value="DUF7947"/>
</dbReference>
<evidence type="ECO:0000259" key="1">
    <source>
        <dbReference type="Pfam" id="PF25678"/>
    </source>
</evidence>
<evidence type="ECO:0000313" key="4">
    <source>
        <dbReference type="Proteomes" id="UP000681425"/>
    </source>
</evidence>
<dbReference type="RefSeq" id="WP_212608962.1">
    <property type="nucleotide sequence ID" value="NZ_CP073910.1"/>
</dbReference>
<dbReference type="Pfam" id="PF25678">
    <property type="entry name" value="DUF7946"/>
    <property type="match status" value="1"/>
</dbReference>
<dbReference type="InterPro" id="IPR057706">
    <property type="entry name" value="DUF7946"/>
</dbReference>
<dbReference type="Proteomes" id="UP000681425">
    <property type="component" value="Chromosome"/>
</dbReference>
<dbReference type="KEGG" id="spph:KFK14_20230"/>
<evidence type="ECO:0000313" key="3">
    <source>
        <dbReference type="EMBL" id="QUT05295.1"/>
    </source>
</evidence>
<dbReference type="Pfam" id="PF25679">
    <property type="entry name" value="DUF7947"/>
    <property type="match status" value="1"/>
</dbReference>
<proteinExistence type="predicted"/>
<feature type="domain" description="DUF7946" evidence="1">
    <location>
        <begin position="6"/>
        <end position="191"/>
    </location>
</feature>
<protein>
    <submittedName>
        <fullName evidence="3">Uncharacterized protein</fullName>
    </submittedName>
</protein>
<accession>A0A975K5Q9</accession>
<organism evidence="3 4">
    <name type="scientific">Sphingobium phenoxybenzoativorans</name>
    <dbReference type="NCBI Taxonomy" id="1592790"/>
    <lineage>
        <taxon>Bacteria</taxon>
        <taxon>Pseudomonadati</taxon>
        <taxon>Pseudomonadota</taxon>
        <taxon>Alphaproteobacteria</taxon>
        <taxon>Sphingomonadales</taxon>
        <taxon>Sphingomonadaceae</taxon>
        <taxon>Sphingobium</taxon>
    </lineage>
</organism>
<dbReference type="AlphaFoldDB" id="A0A975K5Q9"/>
<reference evidence="3" key="1">
    <citation type="submission" date="2021-04" db="EMBL/GenBank/DDBJ databases">
        <title>Isolation of p-tert-butylphenol degrading bacteria Sphingobium phenoxybenzoativorans Tas13 from active sludge.</title>
        <authorList>
            <person name="Li Y."/>
        </authorList>
    </citation>
    <scope>NUCLEOTIDE SEQUENCE</scope>
    <source>
        <strain evidence="3">Tas13</strain>
    </source>
</reference>
<name>A0A975K5Q9_9SPHN</name>
<gene>
    <name evidence="3" type="ORF">KFK14_20230</name>
</gene>
<keyword evidence="4" id="KW-1185">Reference proteome</keyword>